<dbReference type="PANTHER" id="PTHR37404:SF1">
    <property type="entry name" value="HCG1796489"/>
    <property type="match status" value="1"/>
</dbReference>
<evidence type="ECO:0000313" key="3">
    <source>
        <dbReference type="Proteomes" id="UP000593567"/>
    </source>
</evidence>
<dbReference type="AlphaFoldDB" id="A0A7J7KRX8"/>
<comment type="caution">
    <text evidence="2">The sequence shown here is derived from an EMBL/GenBank/DDBJ whole genome shotgun (WGS) entry which is preliminary data.</text>
</comment>
<dbReference type="Proteomes" id="UP000593567">
    <property type="component" value="Unassembled WGS sequence"/>
</dbReference>
<name>A0A7J7KRX8_BUGNE</name>
<proteinExistence type="predicted"/>
<reference evidence="2" key="1">
    <citation type="submission" date="2020-06" db="EMBL/GenBank/DDBJ databases">
        <title>Draft genome of Bugula neritina, a colonial animal packing powerful symbionts and potential medicines.</title>
        <authorList>
            <person name="Rayko M."/>
        </authorList>
    </citation>
    <scope>NUCLEOTIDE SEQUENCE [LARGE SCALE GENOMIC DNA]</scope>
    <source>
        <strain evidence="2">Kwan_BN1</strain>
    </source>
</reference>
<accession>A0A7J7KRX8</accession>
<dbReference type="OrthoDB" id="382863at2759"/>
<dbReference type="InterPro" id="IPR053347">
    <property type="entry name" value="Axonemal_MT_stabilizer"/>
</dbReference>
<dbReference type="EMBL" id="VXIV02000094">
    <property type="protein sequence ID" value="KAF6040897.1"/>
    <property type="molecule type" value="Genomic_DNA"/>
</dbReference>
<evidence type="ECO:0000313" key="2">
    <source>
        <dbReference type="EMBL" id="KAF6040897.1"/>
    </source>
</evidence>
<evidence type="ECO:0000256" key="1">
    <source>
        <dbReference type="SAM" id="MobiDB-lite"/>
    </source>
</evidence>
<organism evidence="2 3">
    <name type="scientific">Bugula neritina</name>
    <name type="common">Brown bryozoan</name>
    <name type="synonym">Sertularia neritina</name>
    <dbReference type="NCBI Taxonomy" id="10212"/>
    <lineage>
        <taxon>Eukaryota</taxon>
        <taxon>Metazoa</taxon>
        <taxon>Spiralia</taxon>
        <taxon>Lophotrochozoa</taxon>
        <taxon>Bryozoa</taxon>
        <taxon>Gymnolaemata</taxon>
        <taxon>Cheilostomatida</taxon>
        <taxon>Flustrina</taxon>
        <taxon>Buguloidea</taxon>
        <taxon>Bugulidae</taxon>
        <taxon>Bugula</taxon>
    </lineage>
</organism>
<sequence>MNPSHHINSRTDTHLTSTGVGHHWRDGYYFPETTFKSTMKDSLPPVLAKMDEMPKDQYFETTNGKVHDRKFLGGPYGNGKSNVYKKAPALYKVNYVKDHAEKLGKGGWRKPLTMGNQQSETHAEFNARPGLSEPIDFKGGPQPYNLQAHQNEGPSKQMVPSTRNEAMAGKDIYPNDKGVLNLNDMYTTTNQATHRKFKERELKGYPEKNVPTYWECEEYPKVWGHGLHENFYCPQII</sequence>
<dbReference type="PANTHER" id="PTHR37404">
    <property type="entry name" value="HCG1796489"/>
    <property type="match status" value="1"/>
</dbReference>
<feature type="region of interest" description="Disordered" evidence="1">
    <location>
        <begin position="129"/>
        <end position="160"/>
    </location>
</feature>
<gene>
    <name evidence="2" type="ORF">EB796_000798</name>
</gene>
<feature type="compositionally biased region" description="Polar residues" evidence="1">
    <location>
        <begin position="144"/>
        <end position="160"/>
    </location>
</feature>
<keyword evidence="3" id="KW-1185">Reference proteome</keyword>
<protein>
    <submittedName>
        <fullName evidence="2">Uncharacterized protein</fullName>
    </submittedName>
</protein>